<sequence length="66" mass="7772">MKIFLTKKKFDRFLSKIKSKSFNKGHSSGYRLGYDKGFDTGKEKGIVLTFRSFKEKFNISKKEIEK</sequence>
<reference evidence="2" key="1">
    <citation type="submission" date="2020-03" db="EMBL/GenBank/DDBJ databases">
        <title>The deep terrestrial virosphere.</title>
        <authorList>
            <person name="Holmfeldt K."/>
            <person name="Nilsson E."/>
            <person name="Simone D."/>
            <person name="Lopez-Fernandez M."/>
            <person name="Wu X."/>
            <person name="de Brujin I."/>
            <person name="Lundin D."/>
            <person name="Andersson A."/>
            <person name="Bertilsson S."/>
            <person name="Dopson M."/>
        </authorList>
    </citation>
    <scope>NUCLEOTIDE SEQUENCE</scope>
    <source>
        <strain evidence="1">MM415A03575</strain>
        <strain evidence="2">MM415B04257</strain>
    </source>
</reference>
<dbReference type="EMBL" id="MT143143">
    <property type="protein sequence ID" value="QJA93356.1"/>
    <property type="molecule type" value="Genomic_DNA"/>
</dbReference>
<accession>A0A6M3LE20</accession>
<dbReference type="AlphaFoldDB" id="A0A6M3LE20"/>
<organism evidence="2">
    <name type="scientific">viral metagenome</name>
    <dbReference type="NCBI Taxonomy" id="1070528"/>
    <lineage>
        <taxon>unclassified sequences</taxon>
        <taxon>metagenomes</taxon>
        <taxon>organismal metagenomes</taxon>
    </lineage>
</organism>
<evidence type="ECO:0000313" key="1">
    <source>
        <dbReference type="EMBL" id="QJA70724.1"/>
    </source>
</evidence>
<name>A0A6M3LE20_9ZZZZ</name>
<proteinExistence type="predicted"/>
<evidence type="ECO:0000313" key="2">
    <source>
        <dbReference type="EMBL" id="QJA93356.1"/>
    </source>
</evidence>
<evidence type="ECO:0008006" key="3">
    <source>
        <dbReference type="Google" id="ProtNLM"/>
    </source>
</evidence>
<gene>
    <name evidence="1" type="ORF">MM415A03575_0001</name>
    <name evidence="2" type="ORF">MM415B04257_0001</name>
</gene>
<protein>
    <recommendedName>
        <fullName evidence="3">Essential protein Yae1 N-terminal domain-containing protein</fullName>
    </recommendedName>
</protein>
<dbReference type="EMBL" id="MT141816">
    <property type="protein sequence ID" value="QJA70724.1"/>
    <property type="molecule type" value="Genomic_DNA"/>
</dbReference>